<dbReference type="Proteomes" id="UP001233999">
    <property type="component" value="Unassembled WGS sequence"/>
</dbReference>
<comment type="catalytic activity">
    <reaction evidence="5">
        <text>a 3'-end uridylyl-uridine-RNA = a 3'-end 2',3'-cyclophospho-uridine-RNA + uridine</text>
        <dbReference type="Rhea" id="RHEA:46052"/>
        <dbReference type="Rhea" id="RHEA-COMP:17384"/>
        <dbReference type="Rhea" id="RHEA-COMP:17385"/>
        <dbReference type="ChEBI" id="CHEBI:16704"/>
        <dbReference type="ChEBI" id="CHEBI:85643"/>
        <dbReference type="ChEBI" id="CHEBI:85644"/>
    </reaction>
    <physiologicalReaction direction="left-to-right" evidence="5">
        <dbReference type="Rhea" id="RHEA:46053"/>
    </physiologicalReaction>
</comment>
<reference evidence="8" key="1">
    <citation type="journal article" date="2023" name="IScience">
        <title>Live-bearing cockroach genome reveals convergent evolutionary mechanisms linked to viviparity in insects and beyond.</title>
        <authorList>
            <person name="Fouks B."/>
            <person name="Harrison M.C."/>
            <person name="Mikhailova A.A."/>
            <person name="Marchal E."/>
            <person name="English S."/>
            <person name="Carruthers M."/>
            <person name="Jennings E.C."/>
            <person name="Chiamaka E.L."/>
            <person name="Frigard R.A."/>
            <person name="Pippel M."/>
            <person name="Attardo G.M."/>
            <person name="Benoit J.B."/>
            <person name="Bornberg-Bauer E."/>
            <person name="Tobe S.S."/>
        </authorList>
    </citation>
    <scope>NUCLEOTIDE SEQUENCE</scope>
    <source>
        <strain evidence="8">Stay&amp;Tobe</strain>
    </source>
</reference>
<keyword evidence="2" id="KW-0378">Hydrolase</keyword>
<keyword evidence="3" id="KW-0456">Lyase</keyword>
<feature type="non-terminal residue" evidence="8">
    <location>
        <position position="223"/>
    </location>
</feature>
<evidence type="ECO:0000256" key="6">
    <source>
        <dbReference type="ARBA" id="ARBA00029543"/>
    </source>
</evidence>
<comment type="caution">
    <text evidence="8">The sequence shown here is derived from an EMBL/GenBank/DDBJ whole genome shotgun (WGS) entry which is preliminary data.</text>
</comment>
<dbReference type="GO" id="GO:0005634">
    <property type="term" value="C:nucleus"/>
    <property type="evidence" value="ECO:0007669"/>
    <property type="project" value="TreeGrafter"/>
</dbReference>
<dbReference type="GO" id="GO:0016829">
    <property type="term" value="F:lyase activity"/>
    <property type="evidence" value="ECO:0007669"/>
    <property type="project" value="UniProtKB-KW"/>
</dbReference>
<proteinExistence type="inferred from homology"/>
<keyword evidence="4" id="KW-0539">Nucleus</keyword>
<keyword evidence="1" id="KW-0540">Nuclease</keyword>
<evidence type="ECO:0000313" key="9">
    <source>
        <dbReference type="Proteomes" id="UP001233999"/>
    </source>
</evidence>
<gene>
    <name evidence="8" type="ORF">L9F63_010636</name>
</gene>
<name>A0AAD8AGN8_DIPPU</name>
<evidence type="ECO:0000313" key="8">
    <source>
        <dbReference type="EMBL" id="KAJ9598687.1"/>
    </source>
</evidence>
<dbReference type="PANTHER" id="PTHR13522:SF3">
    <property type="entry name" value="U6 SNRNA PHOSPHODIESTERASE 1"/>
    <property type="match status" value="1"/>
</dbReference>
<protein>
    <recommendedName>
        <fullName evidence="6">U6 snRNA phosphodiesterase 1</fullName>
    </recommendedName>
    <alternativeName>
        <fullName evidence="7">3'-5' RNA exonuclease USB1</fullName>
    </alternativeName>
</protein>
<dbReference type="HAMAP" id="MF_03040">
    <property type="entry name" value="USB1"/>
    <property type="match status" value="1"/>
</dbReference>
<evidence type="ECO:0000256" key="4">
    <source>
        <dbReference type="ARBA" id="ARBA00023242"/>
    </source>
</evidence>
<dbReference type="Gene3D" id="3.90.1140.10">
    <property type="entry name" value="Cyclic phosphodiesterase"/>
    <property type="match status" value="1"/>
</dbReference>
<dbReference type="GO" id="GO:0034477">
    <property type="term" value="P:U6 snRNA 3'-end processing"/>
    <property type="evidence" value="ECO:0007669"/>
    <property type="project" value="InterPro"/>
</dbReference>
<dbReference type="EMBL" id="JASPKZ010001197">
    <property type="protein sequence ID" value="KAJ9598687.1"/>
    <property type="molecule type" value="Genomic_DNA"/>
</dbReference>
<sequence length="223" mass="25363">LPLPAALKSLYQTTSNAEDNPCKHEGRIRSFPHERGNWSTFVYIPYEPGPAVSSFIDVVLECCKAVVSLKPSDDCHISLTRTVVLRHHWIDSFIESVKDCMKQLPSPEIVYKIIIVYCNDQKTRTFIGLTVAEGHKSLTAAVNVLNKSLADFKLPPFYKEASYHMSIAWCVGDYTDQIEKQVLPQLQVAFQHFLHAQYDQWMLNVSQLHCKSGNKLFSFQLAT</sequence>
<organism evidence="8 9">
    <name type="scientific">Diploptera punctata</name>
    <name type="common">Pacific beetle cockroach</name>
    <dbReference type="NCBI Taxonomy" id="6984"/>
    <lineage>
        <taxon>Eukaryota</taxon>
        <taxon>Metazoa</taxon>
        <taxon>Ecdysozoa</taxon>
        <taxon>Arthropoda</taxon>
        <taxon>Hexapoda</taxon>
        <taxon>Insecta</taxon>
        <taxon>Pterygota</taxon>
        <taxon>Neoptera</taxon>
        <taxon>Polyneoptera</taxon>
        <taxon>Dictyoptera</taxon>
        <taxon>Blattodea</taxon>
        <taxon>Blaberoidea</taxon>
        <taxon>Blaberidae</taxon>
        <taxon>Diplopterinae</taxon>
        <taxon>Diploptera</taxon>
    </lineage>
</organism>
<dbReference type="InterPro" id="IPR027521">
    <property type="entry name" value="Usb1"/>
</dbReference>
<reference evidence="8" key="2">
    <citation type="submission" date="2023-05" db="EMBL/GenBank/DDBJ databases">
        <authorList>
            <person name="Fouks B."/>
        </authorList>
    </citation>
    <scope>NUCLEOTIDE SEQUENCE</scope>
    <source>
        <strain evidence="8">Stay&amp;Tobe</strain>
        <tissue evidence="8">Testes</tissue>
    </source>
</reference>
<evidence type="ECO:0000256" key="5">
    <source>
        <dbReference type="ARBA" id="ARBA00029300"/>
    </source>
</evidence>
<keyword evidence="9" id="KW-1185">Reference proteome</keyword>
<dbReference type="GO" id="GO:0000175">
    <property type="term" value="F:3'-5'-RNA exonuclease activity"/>
    <property type="evidence" value="ECO:0007669"/>
    <property type="project" value="TreeGrafter"/>
</dbReference>
<evidence type="ECO:0000256" key="1">
    <source>
        <dbReference type="ARBA" id="ARBA00022722"/>
    </source>
</evidence>
<evidence type="ECO:0000256" key="2">
    <source>
        <dbReference type="ARBA" id="ARBA00022801"/>
    </source>
</evidence>
<accession>A0AAD8AGN8</accession>
<evidence type="ECO:0000256" key="7">
    <source>
        <dbReference type="ARBA" id="ARBA00030030"/>
    </source>
</evidence>
<dbReference type="AlphaFoldDB" id="A0AAD8AGN8"/>
<evidence type="ECO:0000256" key="3">
    <source>
        <dbReference type="ARBA" id="ARBA00023239"/>
    </source>
</evidence>
<dbReference type="PANTHER" id="PTHR13522">
    <property type="entry name" value="U6 SNRNA PHOSPHODIESTERASE 1"/>
    <property type="match status" value="1"/>
</dbReference>
<dbReference type="Pfam" id="PF09749">
    <property type="entry name" value="HVSL"/>
    <property type="match status" value="1"/>
</dbReference>